<dbReference type="InterPro" id="IPR023393">
    <property type="entry name" value="START-like_dom_sf"/>
</dbReference>
<protein>
    <submittedName>
        <fullName evidence="1">Unannotated protein</fullName>
    </submittedName>
</protein>
<reference evidence="1" key="1">
    <citation type="submission" date="2020-05" db="EMBL/GenBank/DDBJ databases">
        <authorList>
            <person name="Chiriac C."/>
            <person name="Salcher M."/>
            <person name="Ghai R."/>
            <person name="Kavagutti S V."/>
        </authorList>
    </citation>
    <scope>NUCLEOTIDE SEQUENCE</scope>
</reference>
<dbReference type="Gene3D" id="3.30.530.20">
    <property type="match status" value="1"/>
</dbReference>
<dbReference type="Pfam" id="PF10604">
    <property type="entry name" value="Polyketide_cyc2"/>
    <property type="match status" value="1"/>
</dbReference>
<organism evidence="1">
    <name type="scientific">freshwater metagenome</name>
    <dbReference type="NCBI Taxonomy" id="449393"/>
    <lineage>
        <taxon>unclassified sequences</taxon>
        <taxon>metagenomes</taxon>
        <taxon>ecological metagenomes</taxon>
    </lineage>
</organism>
<dbReference type="InterPro" id="IPR019587">
    <property type="entry name" value="Polyketide_cyclase/dehydratase"/>
</dbReference>
<dbReference type="CDD" id="cd07812">
    <property type="entry name" value="SRPBCC"/>
    <property type="match status" value="1"/>
</dbReference>
<proteinExistence type="predicted"/>
<sequence>MSRVETSIQIAATPEEVWAVALDPHKLGDWVTIHRNLHSAPDGKLKVGDQIVQTLILRGAPFKVKWTVEELDEPNSAVWVGKGPARSVARTEYRLEPSAKGTKFSYANEFNPPAGPIGRIAAKALVGDIPKREAEESLKRLAKNLGRTT</sequence>
<dbReference type="EMBL" id="CAFBLU010000007">
    <property type="protein sequence ID" value="CAB4868501.1"/>
    <property type="molecule type" value="Genomic_DNA"/>
</dbReference>
<name>A0A6J7DDV9_9ZZZZ</name>
<dbReference type="SUPFAM" id="SSF55961">
    <property type="entry name" value="Bet v1-like"/>
    <property type="match status" value="1"/>
</dbReference>
<gene>
    <name evidence="1" type="ORF">UFOPK3444_00587</name>
</gene>
<evidence type="ECO:0000313" key="1">
    <source>
        <dbReference type="EMBL" id="CAB4868501.1"/>
    </source>
</evidence>
<dbReference type="AlphaFoldDB" id="A0A6J7DDV9"/>
<accession>A0A6J7DDV9</accession>